<dbReference type="RefSeq" id="WP_150576766.1">
    <property type="nucleotide sequence ID" value="NZ_CABPSN010000004.1"/>
</dbReference>
<evidence type="ECO:0000313" key="5">
    <source>
        <dbReference type="Proteomes" id="UP000366819"/>
    </source>
</evidence>
<evidence type="ECO:0000256" key="2">
    <source>
        <dbReference type="SAM" id="Phobius"/>
    </source>
</evidence>
<dbReference type="InterPro" id="IPR046673">
    <property type="entry name" value="ToxA_N"/>
</dbReference>
<proteinExistence type="predicted"/>
<feature type="transmembrane region" description="Helical" evidence="2">
    <location>
        <begin position="1110"/>
        <end position="1131"/>
    </location>
</feature>
<keyword evidence="2" id="KW-1133">Transmembrane helix</keyword>
<evidence type="ECO:0000259" key="3">
    <source>
        <dbReference type="Pfam" id="PF20178"/>
    </source>
</evidence>
<keyword evidence="5" id="KW-1185">Reference proteome</keyword>
<reference evidence="4 5" key="1">
    <citation type="submission" date="2019-08" db="EMBL/GenBank/DDBJ databases">
        <authorList>
            <person name="Peeters C."/>
        </authorList>
    </citation>
    <scope>NUCLEOTIDE SEQUENCE [LARGE SCALE GENOMIC DNA]</scope>
    <source>
        <strain evidence="4 5">LMG 31011</strain>
    </source>
</reference>
<protein>
    <submittedName>
        <fullName evidence="4">Toxin Afp18</fullName>
    </submittedName>
</protein>
<feature type="region of interest" description="Disordered" evidence="1">
    <location>
        <begin position="16"/>
        <end position="39"/>
    </location>
</feature>
<dbReference type="OrthoDB" id="6637778at2"/>
<keyword evidence="2" id="KW-0472">Membrane</keyword>
<dbReference type="Pfam" id="PF20178">
    <property type="entry name" value="ToxA_N"/>
    <property type="match status" value="1"/>
</dbReference>
<dbReference type="CDD" id="cd20495">
    <property type="entry name" value="C58_PaToxP-like"/>
    <property type="match status" value="1"/>
</dbReference>
<feature type="domain" description="Dermonecrotic toxin N-terminal" evidence="3">
    <location>
        <begin position="760"/>
        <end position="1017"/>
    </location>
</feature>
<sequence>MIRPLPAPLVLAPASAVADHRAQPSDAQAKPADTSPPPLEAVFDISTRRDMHRWRDDLMPLCTEHREFATSLRLFLNGVSLTEIAEFRGSGAQRLAEVLDAEPELADGIVASWENALARKPPGQSLNELCERITSPSHLRDLRRSMERLALYASTPEIVEHDTPAPAKGWVQRFSDTFRWLMLAGSGSSGTLTEVDYERRARELAETATRHAPALNFRQHGLLSTLTGLLYAHASLAPTVHEIARASCMPAPSRPPSSSGSGESFRDVIGQTIDACLLAIRDGASSVADGILRYDPLRFPVVAADVPAPADHTNDRQDTGAMHRTSHHRVRHARRHLGHRSAPSTLTPLDHSPTVHRAIQLANALRSVDRIQEDAREGVAPTLDLHRFVRAELVDAIGNTTKQGDPDHLFLNRFKNPRNVSDLVIPSGKHARTDLIESFTLSEAGVRFLTGQRKILETHSEYGIYARNQTQGDFYLPEDVFPSMSVTRFLKAALTFEHQWFIALERLEHPQPDAPEMDARYQRTSTLLEACAAVEYNAGRLSADGLVLAQIAAFAPDAALRTSEHNTFLGNIKGRTITVDVAGFGYYRPAGVFAVSEDPVHMTQNPGRILVVVQGSPVPLREYPSEESLERDLARGVESDLYCELTIRLPLHVQAGCLGDSRCRVTIGETQADLIETARTTSFLVVRRDFSHSSHRLLATDRSAEWTAWFAGAMDWDSSAGVKNATLDTPVLADAQTMHITRDDISLLDQLGQVRMEVAASLPDVYRGAHDYMAELITDLSGQSVSPSTTYLHVYRNRTDATGIPPQVHYVLDPIESSSLTQRLADMASGETSDALEADVILRFSKDSAPEGARELTIPGLTPERLLRAIDVEVFVSHQSNLFTIFWREHTKDLYASIKGAFVVETFLQARSKRLPEWAAEIARKVAGLSNKRSLGLQSMNQPTTPGSDIRMFWLYVGSAQSDIQVFSDASKPGLLVYAPRILPDQLVALDHDEALARWVNRMIRDPRTRPLLVDSFRNSDRRDAASKGLLPITSPKPNASARPAVSRVSFDGDPFTAYLKAFRVRAEEEALDHLHDKPFSVIAPLLNVLAAANFVMGIATIAGAPVPGLALGTLLLSTISFGFGATATAFGEADTRRAGLNAMVFGLTGMPVSWFMSAGLASRVRLEPFLNALPLQRLQQLMPNLYRGERGMVAQSGEHYFNVEYLPLRGGWRMTNPGDDRLVGPLVSQRDDYDWVIDEVSTSGVSEVSVDPRAVFHEDVSRAFVDVEYRSKLTAQRNAASAAHKSAFEAGRSEAEQSPLLRSKDARPAALLKLDFIDPGNQDAKLLGILSRRIDEAERIEAAALATKNANFIASEIQAIGGEFHPLAQAAYISSNADGRTGFCLPLVRALAVAQQQARTTQFIELVQRAIKLPQAKEALDLRNVLIKLHSNVDATASETPLGLFTIDGLKDVIENGPSYATYLISTRAHAMSISVDEAAVDFYDPTFGICGFTSIDDAFTVFRNLMHRGDLARRYGAFDTAGELQFSVKRLDVMKLANVDVGNKPLYKLIAPDATSAGDK</sequence>
<evidence type="ECO:0000256" key="1">
    <source>
        <dbReference type="SAM" id="MobiDB-lite"/>
    </source>
</evidence>
<evidence type="ECO:0000313" key="4">
    <source>
        <dbReference type="EMBL" id="VVE23265.1"/>
    </source>
</evidence>
<keyword evidence="2" id="KW-0812">Transmembrane</keyword>
<feature type="transmembrane region" description="Helical" evidence="2">
    <location>
        <begin position="1143"/>
        <end position="1162"/>
    </location>
</feature>
<gene>
    <name evidence="4" type="ORF">PAQ31011_03273</name>
</gene>
<dbReference type="EMBL" id="CABPSN010000004">
    <property type="protein sequence ID" value="VVE23265.1"/>
    <property type="molecule type" value="Genomic_DNA"/>
</dbReference>
<dbReference type="Proteomes" id="UP000366819">
    <property type="component" value="Unassembled WGS sequence"/>
</dbReference>
<accession>A0A5E4WJU6</accession>
<name>A0A5E4WJU6_9BURK</name>
<organism evidence="4 5">
    <name type="scientific">Pandoraea aquatica</name>
    <dbReference type="NCBI Taxonomy" id="2508290"/>
    <lineage>
        <taxon>Bacteria</taxon>
        <taxon>Pseudomonadati</taxon>
        <taxon>Pseudomonadota</taxon>
        <taxon>Betaproteobacteria</taxon>
        <taxon>Burkholderiales</taxon>
        <taxon>Burkholderiaceae</taxon>
        <taxon>Pandoraea</taxon>
    </lineage>
</organism>